<dbReference type="GO" id="GO:0016020">
    <property type="term" value="C:membrane"/>
    <property type="evidence" value="ECO:0007669"/>
    <property type="project" value="InterPro"/>
</dbReference>
<dbReference type="InterPro" id="IPR009825">
    <property type="entry name" value="ECF_substrate-spec-like"/>
</dbReference>
<keyword evidence="1 3" id="KW-0812">Transmembrane</keyword>
<dbReference type="Pfam" id="PF07155">
    <property type="entry name" value="ECF-ribofla_trS"/>
    <property type="match status" value="1"/>
</dbReference>
<reference evidence="4 5" key="1">
    <citation type="journal article" date="2015" name="Genome Announc.">
        <title>Expanding the biotechnology potential of lactobacilli through comparative genomics of 213 strains and associated genera.</title>
        <authorList>
            <person name="Sun Z."/>
            <person name="Harris H.M."/>
            <person name="McCann A."/>
            <person name="Guo C."/>
            <person name="Argimon S."/>
            <person name="Zhang W."/>
            <person name="Yang X."/>
            <person name="Jeffery I.B."/>
            <person name="Cooney J.C."/>
            <person name="Kagawa T.F."/>
            <person name="Liu W."/>
            <person name="Song Y."/>
            <person name="Salvetti E."/>
            <person name="Wrobel A."/>
            <person name="Rasinkangas P."/>
            <person name="Parkhill J."/>
            <person name="Rea M.C."/>
            <person name="O'Sullivan O."/>
            <person name="Ritari J."/>
            <person name="Douillard F.P."/>
            <person name="Paul Ross R."/>
            <person name="Yang R."/>
            <person name="Briner A.E."/>
            <person name="Felis G.E."/>
            <person name="de Vos W.M."/>
            <person name="Barrangou R."/>
            <person name="Klaenhammer T.R."/>
            <person name="Caufield P.W."/>
            <person name="Cui Y."/>
            <person name="Zhang H."/>
            <person name="O'Toole P.W."/>
        </authorList>
    </citation>
    <scope>NUCLEOTIDE SEQUENCE [LARGE SCALE GENOMIC DNA]</scope>
    <source>
        <strain evidence="4 5">LMG 26013</strain>
    </source>
</reference>
<evidence type="ECO:0000313" key="4">
    <source>
        <dbReference type="EMBL" id="KRO14461.1"/>
    </source>
</evidence>
<protein>
    <submittedName>
        <fullName evidence="4">Uncharacterized protein</fullName>
    </submittedName>
</protein>
<dbReference type="Proteomes" id="UP000051783">
    <property type="component" value="Unassembled WGS sequence"/>
</dbReference>
<feature type="transmembrane region" description="Helical" evidence="3">
    <location>
        <begin position="81"/>
        <end position="100"/>
    </location>
</feature>
<evidence type="ECO:0000256" key="3">
    <source>
        <dbReference type="SAM" id="Phobius"/>
    </source>
</evidence>
<feature type="transmembrane region" description="Helical" evidence="3">
    <location>
        <begin position="112"/>
        <end position="129"/>
    </location>
</feature>
<proteinExistence type="predicted"/>
<dbReference type="OrthoDB" id="411368at2"/>
<sequence>MSHLAGQQHQKVTTRLVTTLGILIAATVVISLFFHIPVPLTHGYINLCDAGIFIAALLFGRRGGAIVGGASGLLLDLLLGYSQYMIFSLIVHGLEGWIAGQFGAGQRKGRQVVVLGVAVVVMVTGYFISDSIMYTVATGLIGIPTNLIQGVVGGLIAFPVVTQVKRHVKTEFNA</sequence>
<organism evidence="4 5">
    <name type="scientific">Lactiplantibacillus xiangfangensis</name>
    <dbReference type="NCBI Taxonomy" id="942150"/>
    <lineage>
        <taxon>Bacteria</taxon>
        <taxon>Bacillati</taxon>
        <taxon>Bacillota</taxon>
        <taxon>Bacilli</taxon>
        <taxon>Lactobacillales</taxon>
        <taxon>Lactobacillaceae</taxon>
        <taxon>Lactiplantibacillus</taxon>
    </lineage>
</organism>
<dbReference type="Gene3D" id="1.10.1760.20">
    <property type="match status" value="1"/>
</dbReference>
<feature type="transmembrane region" description="Helical" evidence="3">
    <location>
        <begin position="141"/>
        <end position="161"/>
    </location>
</feature>
<dbReference type="STRING" id="942150.IV64_GL001314"/>
<evidence type="ECO:0000313" key="5">
    <source>
        <dbReference type="Proteomes" id="UP000051783"/>
    </source>
</evidence>
<gene>
    <name evidence="4" type="ORF">IV64_GL001314</name>
</gene>
<name>A0A0R2MRN4_9LACO</name>
<evidence type="ECO:0000256" key="2">
    <source>
        <dbReference type="ARBA" id="ARBA00022989"/>
    </source>
</evidence>
<dbReference type="AlphaFoldDB" id="A0A0R2MRN4"/>
<dbReference type="PANTHER" id="PTHR37815">
    <property type="entry name" value="UPF0397 PROTEIN BC_2624-RELATED"/>
    <property type="match status" value="1"/>
</dbReference>
<comment type="caution">
    <text evidence="4">The sequence shown here is derived from an EMBL/GenBank/DDBJ whole genome shotgun (WGS) entry which is preliminary data.</text>
</comment>
<keyword evidence="2 3" id="KW-1133">Transmembrane helix</keyword>
<keyword evidence="3" id="KW-0472">Membrane</keyword>
<dbReference type="PATRIC" id="fig|942150.3.peg.1353"/>
<feature type="transmembrane region" description="Helical" evidence="3">
    <location>
        <begin position="12"/>
        <end position="36"/>
    </location>
</feature>
<dbReference type="PANTHER" id="PTHR37815:SF3">
    <property type="entry name" value="UPF0397 PROTEIN SPR0429"/>
    <property type="match status" value="1"/>
</dbReference>
<dbReference type="EMBL" id="JQCL01000013">
    <property type="protein sequence ID" value="KRO14461.1"/>
    <property type="molecule type" value="Genomic_DNA"/>
</dbReference>
<evidence type="ECO:0000256" key="1">
    <source>
        <dbReference type="ARBA" id="ARBA00022692"/>
    </source>
</evidence>
<accession>A0A0R2MRN4</accession>
<keyword evidence="5" id="KW-1185">Reference proteome</keyword>